<dbReference type="Proteomes" id="UP001526426">
    <property type="component" value="Unassembled WGS sequence"/>
</dbReference>
<organism evidence="2 3">
    <name type="scientific">Spirulina subsalsa FACHB-351</name>
    <dbReference type="NCBI Taxonomy" id="234711"/>
    <lineage>
        <taxon>Bacteria</taxon>
        <taxon>Bacillati</taxon>
        <taxon>Cyanobacteriota</taxon>
        <taxon>Cyanophyceae</taxon>
        <taxon>Spirulinales</taxon>
        <taxon>Spirulinaceae</taxon>
        <taxon>Spirulina</taxon>
    </lineage>
</organism>
<accession>A0ABT3L0H9</accession>
<feature type="domain" description="PAS" evidence="1">
    <location>
        <begin position="215"/>
        <end position="286"/>
    </location>
</feature>
<dbReference type="RefSeq" id="WP_265262328.1">
    <property type="nucleotide sequence ID" value="NZ_JAIHOM010000001.1"/>
</dbReference>
<dbReference type="InterPro" id="IPR003018">
    <property type="entry name" value="GAF"/>
</dbReference>
<reference evidence="2 3" key="1">
    <citation type="submission" date="2021-08" db="EMBL/GenBank/DDBJ databases">
        <title>Draft genome sequence of Spirulina subsalsa with high tolerance to salinity and hype-accumulation of phycocyanin.</title>
        <authorList>
            <person name="Pei H."/>
            <person name="Jiang L."/>
        </authorList>
    </citation>
    <scope>NUCLEOTIDE SEQUENCE [LARGE SCALE GENOMIC DNA]</scope>
    <source>
        <strain evidence="2 3">FACHB-351</strain>
    </source>
</reference>
<dbReference type="SUPFAM" id="SSF55781">
    <property type="entry name" value="GAF domain-like"/>
    <property type="match status" value="1"/>
</dbReference>
<sequence length="328" mass="37305">MSDRDLSQLSPAELIQEIETLRQEQAKLQKIKLAFDAQDELVRSLISMGRAATGRLMLRSMLLQTTKISIKLTEAEESSLFLLNQEGRVTESVLARGATLREERDVLIGKVLDQGLAGWVVRHRQIGLVRDTKQDERWVTLPNQPYTVGSALCVPILRGKVLLGILTLTHPKPEHFNQESAELIQMCATQMALALDNARLYMQEHQQREKSQAEDEEYLERERDLSQLGMFIIADTGKFLYANNQVAEMFAYDFGELVALDSILKLVSTRHYHVVADQFSQCIKGFTSTLSCRCQGQKKNRHVMDIDLYATRTKFFGKYILIGVIELV</sequence>
<evidence type="ECO:0000313" key="3">
    <source>
        <dbReference type="Proteomes" id="UP001526426"/>
    </source>
</evidence>
<dbReference type="InterPro" id="IPR000014">
    <property type="entry name" value="PAS"/>
</dbReference>
<dbReference type="Gene3D" id="3.30.450.20">
    <property type="entry name" value="PAS domain"/>
    <property type="match status" value="1"/>
</dbReference>
<dbReference type="InterPro" id="IPR029016">
    <property type="entry name" value="GAF-like_dom_sf"/>
</dbReference>
<dbReference type="EMBL" id="JAIHOM010000001">
    <property type="protein sequence ID" value="MCW6034677.1"/>
    <property type="molecule type" value="Genomic_DNA"/>
</dbReference>
<dbReference type="Pfam" id="PF01590">
    <property type="entry name" value="GAF"/>
    <property type="match status" value="1"/>
</dbReference>
<evidence type="ECO:0000313" key="2">
    <source>
        <dbReference type="EMBL" id="MCW6034677.1"/>
    </source>
</evidence>
<protein>
    <submittedName>
        <fullName evidence="2">GAF domain-containing protein</fullName>
    </submittedName>
</protein>
<gene>
    <name evidence="2" type="ORF">K4A83_00090</name>
</gene>
<dbReference type="SMART" id="SM00065">
    <property type="entry name" value="GAF"/>
    <property type="match status" value="1"/>
</dbReference>
<comment type="caution">
    <text evidence="2">The sequence shown here is derived from an EMBL/GenBank/DDBJ whole genome shotgun (WGS) entry which is preliminary data.</text>
</comment>
<name>A0ABT3L0H9_9CYAN</name>
<dbReference type="PROSITE" id="PS50112">
    <property type="entry name" value="PAS"/>
    <property type="match status" value="1"/>
</dbReference>
<evidence type="ECO:0000259" key="1">
    <source>
        <dbReference type="PROSITE" id="PS50112"/>
    </source>
</evidence>
<proteinExistence type="predicted"/>
<dbReference type="Gene3D" id="3.30.450.40">
    <property type="match status" value="1"/>
</dbReference>
<dbReference type="InterPro" id="IPR035965">
    <property type="entry name" value="PAS-like_dom_sf"/>
</dbReference>
<dbReference type="SUPFAM" id="SSF55785">
    <property type="entry name" value="PYP-like sensor domain (PAS domain)"/>
    <property type="match status" value="1"/>
</dbReference>
<keyword evidence="3" id="KW-1185">Reference proteome</keyword>